<accession>A0A373FSQ0</accession>
<evidence type="ECO:0000256" key="1">
    <source>
        <dbReference type="ARBA" id="ARBA00001946"/>
    </source>
</evidence>
<organism evidence="17 18">
    <name type="scientific">Comamonas testosteroni</name>
    <name type="common">Pseudomonas testosteroni</name>
    <dbReference type="NCBI Taxonomy" id="285"/>
    <lineage>
        <taxon>Bacteria</taxon>
        <taxon>Pseudomonadati</taxon>
        <taxon>Pseudomonadota</taxon>
        <taxon>Betaproteobacteria</taxon>
        <taxon>Burkholderiales</taxon>
        <taxon>Comamonadaceae</taxon>
        <taxon>Comamonas</taxon>
    </lineage>
</organism>
<keyword evidence="11" id="KW-0067">ATP-binding</keyword>
<dbReference type="GO" id="GO:0046872">
    <property type="term" value="F:metal ion binding"/>
    <property type="evidence" value="ECO:0007669"/>
    <property type="project" value="UniProtKB-KW"/>
</dbReference>
<dbReference type="GO" id="GO:0005524">
    <property type="term" value="F:ATP binding"/>
    <property type="evidence" value="ECO:0007669"/>
    <property type="project" value="UniProtKB-KW"/>
</dbReference>
<evidence type="ECO:0000256" key="11">
    <source>
        <dbReference type="ARBA" id="ARBA00022840"/>
    </source>
</evidence>
<dbReference type="InterPro" id="IPR013815">
    <property type="entry name" value="ATP_grasp_subdomain_1"/>
</dbReference>
<evidence type="ECO:0000256" key="6">
    <source>
        <dbReference type="ARBA" id="ARBA00021623"/>
    </source>
</evidence>
<keyword evidence="10 17" id="KW-0418">Kinase</keyword>
<evidence type="ECO:0000256" key="9">
    <source>
        <dbReference type="ARBA" id="ARBA00022741"/>
    </source>
</evidence>
<feature type="signal peptide" evidence="15">
    <location>
        <begin position="1"/>
        <end position="19"/>
    </location>
</feature>
<dbReference type="SUPFAM" id="SSF56059">
    <property type="entry name" value="Glutathione synthetase ATP-binding domain-like"/>
    <property type="match status" value="1"/>
</dbReference>
<dbReference type="OrthoDB" id="1108665at2"/>
<evidence type="ECO:0000256" key="15">
    <source>
        <dbReference type="SAM" id="SignalP"/>
    </source>
</evidence>
<reference evidence="17 18" key="1">
    <citation type="submission" date="2018-08" db="EMBL/GenBank/DDBJ databases">
        <title>Comamonas testosteroni strain SWCO2.</title>
        <authorList>
            <person name="Jiang N."/>
            <person name="Zhang X.Z."/>
        </authorList>
    </citation>
    <scope>NUCLEOTIDE SEQUENCE [LARGE SCALE GENOMIC DNA]</scope>
    <source>
        <strain evidence="17 18">SWCO2</strain>
    </source>
</reference>
<evidence type="ECO:0000256" key="10">
    <source>
        <dbReference type="ARBA" id="ARBA00022777"/>
    </source>
</evidence>
<comment type="pathway">
    <text evidence="3">Carbohydrate biosynthesis; gluconeogenesis.</text>
</comment>
<dbReference type="EMBL" id="QURR01000002">
    <property type="protein sequence ID" value="RGE46572.1"/>
    <property type="molecule type" value="Genomic_DNA"/>
</dbReference>
<keyword evidence="17" id="KW-0670">Pyruvate</keyword>
<comment type="similarity">
    <text evidence="4">Belongs to the PEP-utilizing enzyme family.</text>
</comment>
<evidence type="ECO:0000256" key="3">
    <source>
        <dbReference type="ARBA" id="ARBA00004742"/>
    </source>
</evidence>
<comment type="cofactor">
    <cofactor evidence="1">
        <name>Mg(2+)</name>
        <dbReference type="ChEBI" id="CHEBI:18420"/>
    </cofactor>
</comment>
<keyword evidence="8" id="KW-0479">Metal-binding</keyword>
<feature type="chain" id="PRO_5017036302" description="Phosphoenolpyruvate synthase" evidence="15">
    <location>
        <begin position="20"/>
        <end position="661"/>
    </location>
</feature>
<evidence type="ECO:0000256" key="2">
    <source>
        <dbReference type="ARBA" id="ARBA00002988"/>
    </source>
</evidence>
<dbReference type="PANTHER" id="PTHR43030:SF1">
    <property type="entry name" value="PHOSPHOENOLPYRUVATE SYNTHASE"/>
    <property type="match status" value="1"/>
</dbReference>
<evidence type="ECO:0000256" key="4">
    <source>
        <dbReference type="ARBA" id="ARBA00007837"/>
    </source>
</evidence>
<keyword evidence="9" id="KW-0547">Nucleotide-binding</keyword>
<comment type="function">
    <text evidence="2">Catalyzes the phosphorylation of pyruvate to phosphoenolpyruvate.</text>
</comment>
<dbReference type="Proteomes" id="UP000261948">
    <property type="component" value="Unassembled WGS sequence"/>
</dbReference>
<dbReference type="Pfam" id="PF01326">
    <property type="entry name" value="PPDK_N"/>
    <property type="match status" value="1"/>
</dbReference>
<evidence type="ECO:0000313" key="18">
    <source>
        <dbReference type="Proteomes" id="UP000261948"/>
    </source>
</evidence>
<dbReference type="InterPro" id="IPR006319">
    <property type="entry name" value="PEP_synth"/>
</dbReference>
<comment type="caution">
    <text evidence="17">The sequence shown here is derived from an EMBL/GenBank/DDBJ whole genome shotgun (WGS) entry which is preliminary data.</text>
</comment>
<name>A0A373FSQ0_COMTE</name>
<evidence type="ECO:0000259" key="16">
    <source>
        <dbReference type="Pfam" id="PF01326"/>
    </source>
</evidence>
<comment type="catalytic activity">
    <reaction evidence="14">
        <text>pyruvate + ATP + H2O = phosphoenolpyruvate + AMP + phosphate + 2 H(+)</text>
        <dbReference type="Rhea" id="RHEA:11364"/>
        <dbReference type="ChEBI" id="CHEBI:15361"/>
        <dbReference type="ChEBI" id="CHEBI:15377"/>
        <dbReference type="ChEBI" id="CHEBI:15378"/>
        <dbReference type="ChEBI" id="CHEBI:30616"/>
        <dbReference type="ChEBI" id="CHEBI:43474"/>
        <dbReference type="ChEBI" id="CHEBI:58702"/>
        <dbReference type="ChEBI" id="CHEBI:456215"/>
        <dbReference type="EC" id="2.7.9.2"/>
    </reaction>
</comment>
<feature type="domain" description="Pyruvate phosphate dikinase AMP/ATP-binding" evidence="16">
    <location>
        <begin position="357"/>
        <end position="655"/>
    </location>
</feature>
<gene>
    <name evidence="17" type="ORF">DZC30_02010</name>
</gene>
<keyword evidence="18" id="KW-1185">Reference proteome</keyword>
<dbReference type="GO" id="GO:0008986">
    <property type="term" value="F:pyruvate, water dikinase activity"/>
    <property type="evidence" value="ECO:0007669"/>
    <property type="project" value="UniProtKB-EC"/>
</dbReference>
<sequence length="661" mass="71307">MKKLLPPLGSILLSSALLAASISPAQAQMVRKPSAYDSGAGSPVDSSGNRVAPASLAALGSRADFDRLARVYDPGSASAMPHVLFAIDRQAKPARLYFINTPRYVFHEDFLQAKGLLRGGKQALNRNYREPDRRFILGTVSWQPTLKDYSYEFWEGDRITPELLQTTANALKSGFFAPVRFKANSTAQEAVAGAAGIDAVTQAQLLGSQTFLPLNLGQAVGRLRIVNSVDAVNDLKPQDIVLLREVPISLPPVAGVLTERPSTVLSHVNLLARGWGVPNAYVQKAAEQYAAFNGQWVQMQVQASGVQLRAATDAERQAAEQKAQRKPANGNRVLIKPDLARADLVSLASLRGADRKRCGAKAANLGEIQSARLADVIVPDGFCIPFAAYADFMRGNGLAERVARMRQLPGFATDSGVRRQALSGLQAEIEQWPVNQAAADAWAQRWASQLGSQGVFVRSSSSSEDLPNFSGAGLYTTVPNVRSSADLAAAVRKVWASVYNFEAWEARQAAGIDDQQVVMSVFVQKAVDSTASGVMITRDPFDANRRYATYIAAKRGIGIRVVEGKRVAEQILYNSRSKAVQVLNRSDDDVALQLDSKGGVREVSVAAGRAVLSDALVQRLARAGAGIKQRFGSKDQDIEWAVQGDQVIILQSRPFISAPGR</sequence>
<proteinExistence type="inferred from homology"/>
<evidence type="ECO:0000313" key="17">
    <source>
        <dbReference type="EMBL" id="RGE46572.1"/>
    </source>
</evidence>
<evidence type="ECO:0000256" key="8">
    <source>
        <dbReference type="ARBA" id="ARBA00022723"/>
    </source>
</evidence>
<evidence type="ECO:0000256" key="12">
    <source>
        <dbReference type="ARBA" id="ARBA00022842"/>
    </source>
</evidence>
<dbReference type="AlphaFoldDB" id="A0A373FSQ0"/>
<dbReference type="EC" id="2.7.9.2" evidence="5"/>
<dbReference type="Gene3D" id="3.30.470.20">
    <property type="entry name" value="ATP-grasp fold, B domain"/>
    <property type="match status" value="1"/>
</dbReference>
<keyword evidence="15" id="KW-0732">Signal</keyword>
<keyword evidence="7" id="KW-0808">Transferase</keyword>
<keyword evidence="12" id="KW-0460">Magnesium</keyword>
<dbReference type="PANTHER" id="PTHR43030">
    <property type="entry name" value="PHOSPHOENOLPYRUVATE SYNTHASE"/>
    <property type="match status" value="1"/>
</dbReference>
<evidence type="ECO:0000256" key="5">
    <source>
        <dbReference type="ARBA" id="ARBA00011996"/>
    </source>
</evidence>
<evidence type="ECO:0000256" key="7">
    <source>
        <dbReference type="ARBA" id="ARBA00022679"/>
    </source>
</evidence>
<evidence type="ECO:0000256" key="13">
    <source>
        <dbReference type="ARBA" id="ARBA00033470"/>
    </source>
</evidence>
<protein>
    <recommendedName>
        <fullName evidence="6">Phosphoenolpyruvate synthase</fullName>
        <ecNumber evidence="5">2.7.9.2</ecNumber>
    </recommendedName>
    <alternativeName>
        <fullName evidence="13">Pyruvate, water dikinase</fullName>
    </alternativeName>
</protein>
<evidence type="ECO:0000256" key="14">
    <source>
        <dbReference type="ARBA" id="ARBA00047700"/>
    </source>
</evidence>
<dbReference type="Gene3D" id="3.30.1490.20">
    <property type="entry name" value="ATP-grasp fold, A domain"/>
    <property type="match status" value="1"/>
</dbReference>
<dbReference type="InterPro" id="IPR002192">
    <property type="entry name" value="PPDK_AMP/ATP-bd"/>
</dbReference>